<protein>
    <submittedName>
        <fullName evidence="1">Uncharacterized protein</fullName>
    </submittedName>
</protein>
<proteinExistence type="predicted"/>
<evidence type="ECO:0000313" key="2">
    <source>
        <dbReference type="Proteomes" id="UP000281343"/>
    </source>
</evidence>
<comment type="caution">
    <text evidence="1">The sequence shown here is derived from an EMBL/GenBank/DDBJ whole genome shotgun (WGS) entry which is preliminary data.</text>
</comment>
<keyword evidence="2" id="KW-1185">Reference proteome</keyword>
<dbReference type="Proteomes" id="UP000281343">
    <property type="component" value="Unassembled WGS sequence"/>
</dbReference>
<evidence type="ECO:0000313" key="1">
    <source>
        <dbReference type="EMBL" id="RMA42904.1"/>
    </source>
</evidence>
<dbReference type="AlphaFoldDB" id="A0A3L9Y239"/>
<reference evidence="1 2" key="1">
    <citation type="submission" date="2018-10" db="EMBL/GenBank/DDBJ databases">
        <authorList>
            <person name="Jung H.S."/>
            <person name="Jeon C.O."/>
        </authorList>
    </citation>
    <scope>NUCLEOTIDE SEQUENCE [LARGE SCALE GENOMIC DNA]</scope>
    <source>
        <strain evidence="1 2">MA-7-27</strain>
    </source>
</reference>
<dbReference type="EMBL" id="RCNT01000003">
    <property type="protein sequence ID" value="RMA42904.1"/>
    <property type="molecule type" value="Genomic_DNA"/>
</dbReference>
<accession>A0A3L9Y239</accession>
<sequence>MTLTRTRLHGGRYEGVLTAPDMPPVIEAVHMERVIGTADIGTGDGKNRFHVGFDLPGAVLSDGVQVVSLRSAADGEVLDRITLMAGTPLDEDLRAEIALLRAELDLLKRAFRRHCTETGED</sequence>
<gene>
    <name evidence="1" type="ORF">D9R08_08105</name>
</gene>
<name>A0A3L9Y239_9RHOB</name>
<dbReference type="OrthoDB" id="7772846at2"/>
<organism evidence="1 2">
    <name type="scientific">Rhodophyticola porphyridii</name>
    <dbReference type="NCBI Taxonomy" id="1852017"/>
    <lineage>
        <taxon>Bacteria</taxon>
        <taxon>Pseudomonadati</taxon>
        <taxon>Pseudomonadota</taxon>
        <taxon>Alphaproteobacteria</taxon>
        <taxon>Rhodobacterales</taxon>
        <taxon>Roseobacteraceae</taxon>
        <taxon>Rhodophyticola</taxon>
    </lineage>
</organism>